<dbReference type="PROSITE" id="PS01031">
    <property type="entry name" value="SHSP"/>
    <property type="match status" value="1"/>
</dbReference>
<comment type="caution">
    <text evidence="6">The sequence shown here is derived from an EMBL/GenBank/DDBJ whole genome shotgun (WGS) entry which is preliminary data.</text>
</comment>
<feature type="region of interest" description="Disordered" evidence="4">
    <location>
        <begin position="13"/>
        <end position="131"/>
    </location>
</feature>
<evidence type="ECO:0000256" key="2">
    <source>
        <dbReference type="PROSITE-ProRule" id="PRU00285"/>
    </source>
</evidence>
<dbReference type="AlphaFoldDB" id="A0A8J4PW22"/>
<sequence>MANLVFTPFSFLNSQDQAPHNFGPHQGDRFHHERSDSQGPHSHGPHHRGPHHRGPHSHGPHSHGPHSHGPHHRGPHHGDRHERPSFGPIDFLFGGHPFSHPSQTSPSPSPTASPTVSPTASPTPSQCQREKSNVLFGCPRSQPQTDKKEQTFHPDFDVYEDNEFVFIELEVAGLAKEDINIDWNTADSKLVISGEKAKKELDPSQVVKRITQERKFGSFNREVVLNANYIDLNSIEATFKDGLLLIKIAKKDESSLKVKINIQ</sequence>
<dbReference type="InterPro" id="IPR031107">
    <property type="entry name" value="Small_HSP"/>
</dbReference>
<gene>
    <name evidence="6" type="ORF">CYY_003913</name>
</gene>
<protein>
    <recommendedName>
        <fullName evidence="5">SHSP domain-containing protein</fullName>
    </recommendedName>
</protein>
<keyword evidence="7" id="KW-1185">Reference proteome</keyword>
<dbReference type="InterPro" id="IPR002068">
    <property type="entry name" value="A-crystallin/Hsp20_dom"/>
</dbReference>
<dbReference type="CDD" id="cd06464">
    <property type="entry name" value="ACD_sHsps-like"/>
    <property type="match status" value="1"/>
</dbReference>
<organism evidence="6 7">
    <name type="scientific">Polysphondylium violaceum</name>
    <dbReference type="NCBI Taxonomy" id="133409"/>
    <lineage>
        <taxon>Eukaryota</taxon>
        <taxon>Amoebozoa</taxon>
        <taxon>Evosea</taxon>
        <taxon>Eumycetozoa</taxon>
        <taxon>Dictyostelia</taxon>
        <taxon>Dictyosteliales</taxon>
        <taxon>Dictyosteliaceae</taxon>
        <taxon>Polysphondylium</taxon>
    </lineage>
</organism>
<dbReference type="Gene3D" id="2.60.40.790">
    <property type="match status" value="1"/>
</dbReference>
<accession>A0A8J4PW22</accession>
<evidence type="ECO:0000259" key="5">
    <source>
        <dbReference type="PROSITE" id="PS01031"/>
    </source>
</evidence>
<dbReference type="PANTHER" id="PTHR11527">
    <property type="entry name" value="HEAT-SHOCK PROTEIN 20 FAMILY MEMBER"/>
    <property type="match status" value="1"/>
</dbReference>
<comment type="similarity">
    <text evidence="2 3">Belongs to the small heat shock protein (HSP20) family.</text>
</comment>
<feature type="compositionally biased region" description="Basic and acidic residues" evidence="4">
    <location>
        <begin position="26"/>
        <end position="36"/>
    </location>
</feature>
<evidence type="ECO:0000256" key="4">
    <source>
        <dbReference type="SAM" id="MobiDB-lite"/>
    </source>
</evidence>
<feature type="domain" description="SHSP" evidence="5">
    <location>
        <begin position="147"/>
        <end position="263"/>
    </location>
</feature>
<evidence type="ECO:0000256" key="3">
    <source>
        <dbReference type="RuleBase" id="RU003616"/>
    </source>
</evidence>
<dbReference type="EMBL" id="AJWJ01000130">
    <property type="protein sequence ID" value="KAF2074767.1"/>
    <property type="molecule type" value="Genomic_DNA"/>
</dbReference>
<feature type="compositionally biased region" description="Basic residues" evidence="4">
    <location>
        <begin position="43"/>
        <end position="75"/>
    </location>
</feature>
<evidence type="ECO:0000313" key="7">
    <source>
        <dbReference type="Proteomes" id="UP000695562"/>
    </source>
</evidence>
<proteinExistence type="inferred from homology"/>
<dbReference type="SUPFAM" id="SSF49764">
    <property type="entry name" value="HSP20-like chaperones"/>
    <property type="match status" value="1"/>
</dbReference>
<dbReference type="OrthoDB" id="5511210at2759"/>
<feature type="compositionally biased region" description="Low complexity" evidence="4">
    <location>
        <begin position="101"/>
        <end position="126"/>
    </location>
</feature>
<evidence type="ECO:0000313" key="6">
    <source>
        <dbReference type="EMBL" id="KAF2074767.1"/>
    </source>
</evidence>
<dbReference type="Pfam" id="PF00011">
    <property type="entry name" value="HSP20"/>
    <property type="match status" value="1"/>
</dbReference>
<name>A0A8J4PW22_9MYCE</name>
<evidence type="ECO:0000256" key="1">
    <source>
        <dbReference type="ARBA" id="ARBA00023016"/>
    </source>
</evidence>
<dbReference type="Proteomes" id="UP000695562">
    <property type="component" value="Unassembled WGS sequence"/>
</dbReference>
<keyword evidence="1" id="KW-0346">Stress response</keyword>
<dbReference type="InterPro" id="IPR008978">
    <property type="entry name" value="HSP20-like_chaperone"/>
</dbReference>
<reference evidence="6" key="1">
    <citation type="submission" date="2020-01" db="EMBL/GenBank/DDBJ databases">
        <title>Development of genomics and gene disruption for Polysphondylium violaceum indicates a role for the polyketide synthase stlB in stalk morphogenesis.</title>
        <authorList>
            <person name="Narita B."/>
            <person name="Kawabe Y."/>
            <person name="Kin K."/>
            <person name="Saito T."/>
            <person name="Gibbs R."/>
            <person name="Kuspa A."/>
            <person name="Muzny D."/>
            <person name="Queller D."/>
            <person name="Richards S."/>
            <person name="Strassman J."/>
            <person name="Sucgang R."/>
            <person name="Worley K."/>
            <person name="Schaap P."/>
        </authorList>
    </citation>
    <scope>NUCLEOTIDE SEQUENCE</scope>
    <source>
        <strain evidence="6">QSvi11</strain>
    </source>
</reference>